<organism evidence="1 2">
    <name type="scientific">Thalictrum thalictroides</name>
    <name type="common">Rue-anemone</name>
    <name type="synonym">Anemone thalictroides</name>
    <dbReference type="NCBI Taxonomy" id="46969"/>
    <lineage>
        <taxon>Eukaryota</taxon>
        <taxon>Viridiplantae</taxon>
        <taxon>Streptophyta</taxon>
        <taxon>Embryophyta</taxon>
        <taxon>Tracheophyta</taxon>
        <taxon>Spermatophyta</taxon>
        <taxon>Magnoliopsida</taxon>
        <taxon>Ranunculales</taxon>
        <taxon>Ranunculaceae</taxon>
        <taxon>Thalictroideae</taxon>
        <taxon>Thalictrum</taxon>
    </lineage>
</organism>
<reference evidence="1 2" key="1">
    <citation type="submission" date="2020-06" db="EMBL/GenBank/DDBJ databases">
        <title>Transcriptomic and genomic resources for Thalictrum thalictroides and T. hernandezii: Facilitating candidate gene discovery in an emerging model plant lineage.</title>
        <authorList>
            <person name="Arias T."/>
            <person name="Riano-Pachon D.M."/>
            <person name="Di Stilio V.S."/>
        </authorList>
    </citation>
    <scope>NUCLEOTIDE SEQUENCE [LARGE SCALE GENOMIC DNA]</scope>
    <source>
        <strain evidence="2">cv. WT478/WT964</strain>
        <tissue evidence="1">Leaves</tissue>
    </source>
</reference>
<sequence length="197" mass="21966">MRVFPWSQYQVVAKHSDSAVVRLASHKGVPCKFISFVCFRHASTALHKSISHPKVGSIQQRDIVSDEFVSHRSGDTITDDSDDHESAIHIKSNLKNTYSCSGAVLSNDNIDGALGDGIQEQFFSCSEGKRVQWTDASGKELVQIREFEPSLIPYNFTGVVKVELSQLTDDLILWHVVSEPDEDCEHKNAQRCACVIM</sequence>
<accession>A0A7J6UX66</accession>
<name>A0A7J6UX66_THATH</name>
<dbReference type="PANTHER" id="PTHR33401">
    <property type="entry name" value="LIGHT-HARVESTING COMPLEX-LIKE PROTEIN OHP2, CHLOROPLASTIC"/>
    <property type="match status" value="1"/>
</dbReference>
<evidence type="ECO:0000313" key="1">
    <source>
        <dbReference type="EMBL" id="KAF5176780.1"/>
    </source>
</evidence>
<dbReference type="EMBL" id="JABWDY010042251">
    <property type="protein sequence ID" value="KAF5176780.1"/>
    <property type="molecule type" value="Genomic_DNA"/>
</dbReference>
<evidence type="ECO:0000313" key="2">
    <source>
        <dbReference type="Proteomes" id="UP000554482"/>
    </source>
</evidence>
<dbReference type="Proteomes" id="UP000554482">
    <property type="component" value="Unassembled WGS sequence"/>
</dbReference>
<dbReference type="AlphaFoldDB" id="A0A7J6UX66"/>
<comment type="caution">
    <text evidence="1">The sequence shown here is derived from an EMBL/GenBank/DDBJ whole genome shotgun (WGS) entry which is preliminary data.</text>
</comment>
<dbReference type="PANTHER" id="PTHR33401:SF3">
    <property type="entry name" value="LOW AFFINITY POTASSIUM TRANSPORT SYSTEM PROTEIN"/>
    <property type="match status" value="1"/>
</dbReference>
<keyword evidence="2" id="KW-1185">Reference proteome</keyword>
<dbReference type="OrthoDB" id="1875894at2759"/>
<proteinExistence type="predicted"/>
<protein>
    <submittedName>
        <fullName evidence="1">Uncharacterized protein</fullName>
    </submittedName>
</protein>
<gene>
    <name evidence="1" type="ORF">FRX31_033634</name>
</gene>